<dbReference type="AlphaFoldDB" id="A0A7R7GSR7"/>
<dbReference type="EMBL" id="AP024237">
    <property type="protein sequence ID" value="BCO35262.1"/>
    <property type="molecule type" value="Genomic_DNA"/>
</dbReference>
<dbReference type="Proteomes" id="UP000595446">
    <property type="component" value="Chromosome"/>
</dbReference>
<dbReference type="RefSeq" id="WP_201399496.1">
    <property type="nucleotide sequence ID" value="NZ_AP024237.1"/>
</dbReference>
<reference evidence="2 3" key="1">
    <citation type="submission" date="2020-12" db="EMBL/GenBank/DDBJ databases">
        <title>Complete genome sequence of Mycobacterium heckeshornense JCM 15655T, closely related to a pathogenic non-tuberculous mycobacterial species Mycobacterium xenopi.</title>
        <authorList>
            <person name="Yoshida M."/>
            <person name="Fukano H."/>
            <person name="Asakura T."/>
            <person name="Suzuki M."/>
            <person name="Hoshino Y."/>
        </authorList>
    </citation>
    <scope>NUCLEOTIDE SEQUENCE [LARGE SCALE GENOMIC DNA]</scope>
    <source>
        <strain evidence="2 3">JCM 15655</strain>
    </source>
</reference>
<feature type="region of interest" description="Disordered" evidence="1">
    <location>
        <begin position="57"/>
        <end position="79"/>
    </location>
</feature>
<sequence>MSSTETESELWRAALEEYLAGLSSVDFAALAARVRPPGDFAGDVTARHRRITESLTAKAAQLRSLPRDADGPLAQGRSR</sequence>
<name>A0A7R7GSR7_9MYCO</name>
<gene>
    <name evidence="2" type="ORF">MHEC_16950</name>
</gene>
<organism evidence="2 3">
    <name type="scientific">Mycobacterium heckeshornense</name>
    <dbReference type="NCBI Taxonomy" id="110505"/>
    <lineage>
        <taxon>Bacteria</taxon>
        <taxon>Bacillati</taxon>
        <taxon>Actinomycetota</taxon>
        <taxon>Actinomycetes</taxon>
        <taxon>Mycobacteriales</taxon>
        <taxon>Mycobacteriaceae</taxon>
        <taxon>Mycobacterium</taxon>
    </lineage>
</organism>
<evidence type="ECO:0000256" key="1">
    <source>
        <dbReference type="SAM" id="MobiDB-lite"/>
    </source>
</evidence>
<evidence type="ECO:0000313" key="3">
    <source>
        <dbReference type="Proteomes" id="UP000595446"/>
    </source>
</evidence>
<accession>A0A7R7GSR7</accession>
<evidence type="ECO:0000313" key="2">
    <source>
        <dbReference type="EMBL" id="BCO35262.1"/>
    </source>
</evidence>
<keyword evidence="3" id="KW-1185">Reference proteome</keyword>
<protein>
    <submittedName>
        <fullName evidence="2">Uncharacterized protein</fullName>
    </submittedName>
</protein>
<proteinExistence type="predicted"/>